<dbReference type="InterPro" id="IPR003615">
    <property type="entry name" value="HNH_nuc"/>
</dbReference>
<reference evidence="2" key="1">
    <citation type="submission" date="2016-10" db="EMBL/GenBank/DDBJ databases">
        <authorList>
            <person name="Varghese N."/>
            <person name="Submissions S."/>
        </authorList>
    </citation>
    <scope>NUCLEOTIDE SEQUENCE [LARGE SCALE GENOMIC DNA]</scope>
    <source>
        <strain evidence="2">PL19</strain>
    </source>
</reference>
<protein>
    <recommendedName>
        <fullName evidence="3">HNH endonuclease</fullName>
    </recommendedName>
</protein>
<keyword evidence="2" id="KW-1185">Reference proteome</keyword>
<proteinExistence type="predicted"/>
<dbReference type="Proteomes" id="UP000198928">
    <property type="component" value="Unassembled WGS sequence"/>
</dbReference>
<dbReference type="OrthoDB" id="2085958at2"/>
<dbReference type="RefSeq" id="WP_093849845.1">
    <property type="nucleotide sequence ID" value="NZ_FOSG01000008.1"/>
</dbReference>
<dbReference type="EMBL" id="FOSG01000008">
    <property type="protein sequence ID" value="SFK71029.1"/>
    <property type="molecule type" value="Genomic_DNA"/>
</dbReference>
<evidence type="ECO:0000313" key="1">
    <source>
        <dbReference type="EMBL" id="SFK71029.1"/>
    </source>
</evidence>
<dbReference type="CDD" id="cd00085">
    <property type="entry name" value="HNHc"/>
    <property type="match status" value="1"/>
</dbReference>
<sequence>MATEYTRESLADAVARSSTWAQLMRELGMEVSGGRRRTLQRLVAEYGIDTGHFRQQSPWRKYTDTAIAEAVAGSSTLREVVTKLGATPATGTLSHIRRRIAAAGIDISHLPALNRPRIDLPFAPEEVRHAAATATGIRALARSLGLGDDSASRAALRRMLTELDVDVSHFSHAQVLIAEAPLRAAVSSSTSYAEVMRSLNLPVNDANHRRVHRHVVRLGLETSHFKRRTRREVRLKTPKRIAGEVLRVHPADAPRVNRARLQRALEEIGMPYQCTGCGNSGEWLGTTMTLQIDHINGDWHDNRRENLRYLCPNCHAITETWCGRNKRSANRRG</sequence>
<evidence type="ECO:0008006" key="3">
    <source>
        <dbReference type="Google" id="ProtNLM"/>
    </source>
</evidence>
<evidence type="ECO:0000313" key="2">
    <source>
        <dbReference type="Proteomes" id="UP000198928"/>
    </source>
</evidence>
<name>A0A1I4BSN9_9ACTN</name>
<organism evidence="1 2">
    <name type="scientific">Streptomyces pini</name>
    <dbReference type="NCBI Taxonomy" id="1520580"/>
    <lineage>
        <taxon>Bacteria</taxon>
        <taxon>Bacillati</taxon>
        <taxon>Actinomycetota</taxon>
        <taxon>Actinomycetes</taxon>
        <taxon>Kitasatosporales</taxon>
        <taxon>Streptomycetaceae</taxon>
        <taxon>Streptomyces</taxon>
    </lineage>
</organism>
<gene>
    <name evidence="1" type="ORF">SAMN05192584_10894</name>
</gene>
<dbReference type="AlphaFoldDB" id="A0A1I4BSN9"/>
<accession>A0A1I4BSN9</accession>